<comment type="caution">
    <text evidence="3">The sequence shown here is derived from an EMBL/GenBank/DDBJ whole genome shotgun (WGS) entry which is preliminary data.</text>
</comment>
<dbReference type="PANTHER" id="PTHR31157:SF1">
    <property type="entry name" value="SCP DOMAIN-CONTAINING PROTEIN"/>
    <property type="match status" value="1"/>
</dbReference>
<feature type="domain" description="SCP" evidence="2">
    <location>
        <begin position="34"/>
        <end position="142"/>
    </location>
</feature>
<evidence type="ECO:0000313" key="3">
    <source>
        <dbReference type="EMBL" id="ELP69862.1"/>
    </source>
</evidence>
<dbReference type="CDD" id="cd05379">
    <property type="entry name" value="CAP_bacterial"/>
    <property type="match status" value="1"/>
</dbReference>
<protein>
    <submittedName>
        <fullName evidence="3">SCP-like protein</fullName>
    </submittedName>
</protein>
<keyword evidence="4" id="KW-1185">Reference proteome</keyword>
<sequence length="158" mass="16386">MASAAYSTAPAAAPAVAPVGAEAMTALEKQALVHVNALRTAHGCAALVIDRGLEKAAHGYAAEMVRTHNFSHTSASGKSPGDRARDAGYTRGGVGENIAMGFRGDPDGVVNDADYGWMSSSGHRENILDCDYTRTGMGYAAGNIDPHYADGSWVQVFG</sequence>
<dbReference type="PANTHER" id="PTHR31157">
    <property type="entry name" value="SCP DOMAIN-CONTAINING PROTEIN"/>
    <property type="match status" value="1"/>
</dbReference>
<reference evidence="3 4" key="1">
    <citation type="journal article" date="2011" name="Plasmid">
        <title>Streptomyces turgidiscabies Car8 contains a modular pathogenicity island that shares virulence genes with other actinobacterial plant pathogens.</title>
        <authorList>
            <person name="Huguet-Tapia J.C."/>
            <person name="Badger J.H."/>
            <person name="Loria R."/>
            <person name="Pettis G.S."/>
        </authorList>
    </citation>
    <scope>NUCLEOTIDE SEQUENCE [LARGE SCALE GENOMIC DNA]</scope>
    <source>
        <strain evidence="3 4">Car8</strain>
    </source>
</reference>
<dbReference type="AlphaFoldDB" id="L7FEW4"/>
<dbReference type="InterPro" id="IPR014044">
    <property type="entry name" value="CAP_dom"/>
</dbReference>
<dbReference type="Proteomes" id="UP000010931">
    <property type="component" value="Unassembled WGS sequence"/>
</dbReference>
<evidence type="ECO:0000259" key="2">
    <source>
        <dbReference type="Pfam" id="PF00188"/>
    </source>
</evidence>
<dbReference type="Gene3D" id="3.40.33.10">
    <property type="entry name" value="CAP"/>
    <property type="match status" value="1"/>
</dbReference>
<dbReference type="EMBL" id="AEJB01000118">
    <property type="protein sequence ID" value="ELP69862.1"/>
    <property type="molecule type" value="Genomic_DNA"/>
</dbReference>
<dbReference type="InterPro" id="IPR035940">
    <property type="entry name" value="CAP_sf"/>
</dbReference>
<dbReference type="STRING" id="85558.T45_01078"/>
<accession>L7FEW4</accession>
<dbReference type="PATRIC" id="fig|698760.3.peg.1457"/>
<proteinExistence type="predicted"/>
<dbReference type="SUPFAM" id="SSF55797">
    <property type="entry name" value="PR-1-like"/>
    <property type="match status" value="1"/>
</dbReference>
<gene>
    <name evidence="3" type="ORF">STRTUCAR8_05329</name>
</gene>
<dbReference type="Pfam" id="PF00188">
    <property type="entry name" value="CAP"/>
    <property type="match status" value="1"/>
</dbReference>
<evidence type="ECO:0000313" key="4">
    <source>
        <dbReference type="Proteomes" id="UP000010931"/>
    </source>
</evidence>
<name>L7FEW4_STRT8</name>
<evidence type="ECO:0000256" key="1">
    <source>
        <dbReference type="SAM" id="MobiDB-lite"/>
    </source>
</evidence>
<feature type="region of interest" description="Disordered" evidence="1">
    <location>
        <begin position="71"/>
        <end position="90"/>
    </location>
</feature>
<organism evidence="3 4">
    <name type="scientific">Streptomyces turgidiscabies (strain Car8)</name>
    <dbReference type="NCBI Taxonomy" id="698760"/>
    <lineage>
        <taxon>Bacteria</taxon>
        <taxon>Bacillati</taxon>
        <taxon>Actinomycetota</taxon>
        <taxon>Actinomycetes</taxon>
        <taxon>Kitasatosporales</taxon>
        <taxon>Streptomycetaceae</taxon>
        <taxon>Streptomyces</taxon>
    </lineage>
</organism>